<dbReference type="EMBL" id="LZYH01000287">
    <property type="protein sequence ID" value="OFC62108.1"/>
    <property type="molecule type" value="Genomic_DNA"/>
</dbReference>
<organism evidence="1 2">
    <name type="scientific">Acidithiobacillus caldus</name>
    <dbReference type="NCBI Taxonomy" id="33059"/>
    <lineage>
        <taxon>Bacteria</taxon>
        <taxon>Pseudomonadati</taxon>
        <taxon>Pseudomonadota</taxon>
        <taxon>Acidithiobacillia</taxon>
        <taxon>Acidithiobacillales</taxon>
        <taxon>Acidithiobacillaceae</taxon>
        <taxon>Acidithiobacillus</taxon>
    </lineage>
</organism>
<protein>
    <submittedName>
        <fullName evidence="1">Conjugal transfer protein TraN</fullName>
    </submittedName>
</protein>
<dbReference type="AlphaFoldDB" id="A0A1E7Z0I6"/>
<evidence type="ECO:0000313" key="2">
    <source>
        <dbReference type="Proteomes" id="UP000175707"/>
    </source>
</evidence>
<dbReference type="Proteomes" id="UP000175707">
    <property type="component" value="Unassembled WGS sequence"/>
</dbReference>
<proteinExistence type="predicted"/>
<evidence type="ECO:0000313" key="1">
    <source>
        <dbReference type="EMBL" id="OFC62108.1"/>
    </source>
</evidence>
<dbReference type="Gene3D" id="2.60.120.260">
    <property type="entry name" value="Galactose-binding domain-like"/>
    <property type="match status" value="1"/>
</dbReference>
<dbReference type="Pfam" id="PF06986">
    <property type="entry name" value="F_T4SS_TraN"/>
    <property type="match status" value="2"/>
</dbReference>
<accession>A0A1E7Z0I6</accession>
<name>A0A1E7Z0I6_9PROT</name>
<gene>
    <name evidence="1" type="ORF">BAE30_02950</name>
</gene>
<feature type="non-terminal residue" evidence="1">
    <location>
        <position position="1"/>
    </location>
</feature>
<reference evidence="1 2" key="1">
    <citation type="submission" date="2016-06" db="EMBL/GenBank/DDBJ databases">
        <title>Gene turnover analysis identifies the evolutionary adaptation of the extremophile Acidithiobacillus caldus.</title>
        <authorList>
            <person name="Zhang X."/>
        </authorList>
    </citation>
    <scope>NUCLEOTIDE SEQUENCE [LARGE SCALE GENOMIC DNA]</scope>
    <source>
        <strain evidence="1 2">S1</strain>
    </source>
</reference>
<comment type="caution">
    <text evidence="1">The sequence shown here is derived from an EMBL/GenBank/DDBJ whole genome shotgun (WGS) entry which is preliminary data.</text>
</comment>
<dbReference type="InterPro" id="IPR014121">
    <property type="entry name" value="TraN_Ftype"/>
</dbReference>
<sequence length="924" mass="96480">TQEMQGFAGLSPAGNETGVSQYYIGDNVGLTPGANLNQASAANAALMSDPSCPTGWPQPLQTFTQGTAQYLANMANACGNQIHQIDASVEQDLAQNTGSAAQPYHQVQASVYAFNQAVQGLKNSVTALSSTCAPTMNGSVQYAPACNLLNENGVPSISNLAASWNQTLSQVQGQCAALPTSISATNAGTVSQDLTNLAANLNYLDGNSGGSVAVSGNGTGAVVLSSGYGNQATNPVAQQFQQIYGLCSQAQSYLENISTYPGGMNAYASDPMINNFMNNPANQPMINKMMPFIQGNPQVFTEYFQNTQCTNNNVDIANAGQTATGPSTTSTSAGSIPSSPVACTEALSSYTSSGWINGADWPDPNAQWIYGTTGGCGGGVPNGQTDLMEATYSNTTGADIQATLYLAADDEGVVDINGTQVASYSDGGQGGNGAQAYPSTGGVVSVPVTLVPGPNEIMYYITNMDSATTAANPSAGILTIIGTVNGQNQVLIDTNGSWQYVPQNGAQATSATVTVNPGQVTTSVTPNTHAQSILCSGAPVNCMGTQCHALFGNQDLHFDQALTAMAALQQMQQQMECAPGTSIAAGNCQPIIFPGEADTCRTWPFAGTFTNNCCQEGLNAASGSGANLGNYLQLGVNAWDLANNQIVDSHIWVFGQFHGWTESAYSTFDKWASTAWRYVTSAFKGAAQDIGNALGFSGASAASNAGVNLGSSIGNLGTEMSDLEYKIESWIGQQVYGLLQSAFGTNMANQIMGDIYAYAIPIIGWLMLAYQIFNILKLIAQILTACTNEEFQLGEKRKMHDCYNIGTYCAEKFLGFCLMHKDVFCCWGSPLAMIIASQIRANQPNVAGGFGTPQNPNCAGFTPEQLAQVDWSNISLSAWQAILQQAGIGANTNAQGSQVYTVNQISHPSGAVLQNGAPAIMTQP</sequence>